<keyword evidence="2" id="KW-0560">Oxidoreductase</keyword>
<dbReference type="STRING" id="1235794.C811_01249"/>
<evidence type="ECO:0000259" key="4">
    <source>
        <dbReference type="PROSITE" id="PS51790"/>
    </source>
</evidence>
<dbReference type="PANTHER" id="PTHR10173:SF52">
    <property type="entry name" value="METHIONINE-R-SULFOXIDE REDUCTASE B1"/>
    <property type="match status" value="1"/>
</dbReference>
<dbReference type="eggNOG" id="COG0229">
    <property type="taxonomic scope" value="Bacteria"/>
</dbReference>
<dbReference type="GO" id="GO:0006979">
    <property type="term" value="P:response to oxidative stress"/>
    <property type="evidence" value="ECO:0007669"/>
    <property type="project" value="InterPro"/>
</dbReference>
<protein>
    <recommendedName>
        <fullName evidence="1">peptide-methionine (R)-S-oxide reductase</fullName>
        <ecNumber evidence="1">1.8.4.12</ecNumber>
    </recommendedName>
</protein>
<sequence length="67" mass="7224">MDESISGMPRVEVRSAVGDSHLGHVFADGPVELGGQRYCINGSALRFIPADKLEAEGYGYLRDVVSQ</sequence>
<evidence type="ECO:0000256" key="2">
    <source>
        <dbReference type="ARBA" id="ARBA00023002"/>
    </source>
</evidence>
<gene>
    <name evidence="5" type="ORF">C811_01249</name>
</gene>
<dbReference type="HOGENOM" id="CLU_193683_1_0_11"/>
<dbReference type="Gene3D" id="2.170.150.20">
    <property type="entry name" value="Peptide methionine sulfoxide reductase"/>
    <property type="match status" value="1"/>
</dbReference>
<comment type="catalytic activity">
    <reaction evidence="3">
        <text>L-methionyl-[protein] + [thioredoxin]-disulfide + H2O = L-methionyl-(R)-S-oxide-[protein] + [thioredoxin]-dithiol</text>
        <dbReference type="Rhea" id="RHEA:24164"/>
        <dbReference type="Rhea" id="RHEA-COMP:10698"/>
        <dbReference type="Rhea" id="RHEA-COMP:10700"/>
        <dbReference type="Rhea" id="RHEA-COMP:12313"/>
        <dbReference type="Rhea" id="RHEA-COMP:12314"/>
        <dbReference type="ChEBI" id="CHEBI:15377"/>
        <dbReference type="ChEBI" id="CHEBI:16044"/>
        <dbReference type="ChEBI" id="CHEBI:29950"/>
        <dbReference type="ChEBI" id="CHEBI:45764"/>
        <dbReference type="ChEBI" id="CHEBI:50058"/>
        <dbReference type="EC" id="1.8.4.12"/>
    </reaction>
</comment>
<evidence type="ECO:0000313" key="5">
    <source>
        <dbReference type="EMBL" id="EOS50833.1"/>
    </source>
</evidence>
<dbReference type="InterPro" id="IPR011057">
    <property type="entry name" value="Mss4-like_sf"/>
</dbReference>
<dbReference type="GO" id="GO:0033743">
    <property type="term" value="F:peptide-methionine (R)-S-oxide reductase activity"/>
    <property type="evidence" value="ECO:0007669"/>
    <property type="project" value="UniProtKB-EC"/>
</dbReference>
<dbReference type="InterPro" id="IPR002579">
    <property type="entry name" value="Met_Sox_Rdtase_MsrB_dom"/>
</dbReference>
<dbReference type="PROSITE" id="PS51790">
    <property type="entry name" value="MSRB"/>
    <property type="match status" value="1"/>
</dbReference>
<name>R9KX41_9ACTN</name>
<accession>R9KX41</accession>
<organism evidence="5 6">
    <name type="scientific">Adlercreutzia caecimuris B7</name>
    <dbReference type="NCBI Taxonomy" id="1235794"/>
    <lineage>
        <taxon>Bacteria</taxon>
        <taxon>Bacillati</taxon>
        <taxon>Actinomycetota</taxon>
        <taxon>Coriobacteriia</taxon>
        <taxon>Eggerthellales</taxon>
        <taxon>Eggerthellaceae</taxon>
        <taxon>Adlercreutzia</taxon>
    </lineage>
</organism>
<dbReference type="EC" id="1.8.4.12" evidence="1"/>
<proteinExistence type="predicted"/>
<dbReference type="EMBL" id="ASSY01000008">
    <property type="protein sequence ID" value="EOS50833.1"/>
    <property type="molecule type" value="Genomic_DNA"/>
</dbReference>
<evidence type="ECO:0000313" key="6">
    <source>
        <dbReference type="Proteomes" id="UP000014204"/>
    </source>
</evidence>
<dbReference type="Pfam" id="PF01641">
    <property type="entry name" value="SelR"/>
    <property type="match status" value="1"/>
</dbReference>
<evidence type="ECO:0000256" key="1">
    <source>
        <dbReference type="ARBA" id="ARBA00012499"/>
    </source>
</evidence>
<comment type="caution">
    <text evidence="5">The sequence shown here is derived from an EMBL/GenBank/DDBJ whole genome shotgun (WGS) entry which is preliminary data.</text>
</comment>
<dbReference type="AlphaFoldDB" id="R9KX41"/>
<dbReference type="GO" id="GO:0005737">
    <property type="term" value="C:cytoplasm"/>
    <property type="evidence" value="ECO:0007669"/>
    <property type="project" value="TreeGrafter"/>
</dbReference>
<dbReference type="Proteomes" id="UP000014204">
    <property type="component" value="Unassembled WGS sequence"/>
</dbReference>
<feature type="domain" description="MsrB" evidence="4">
    <location>
        <begin position="1"/>
        <end position="50"/>
    </location>
</feature>
<keyword evidence="6" id="KW-1185">Reference proteome</keyword>
<dbReference type="InterPro" id="IPR028427">
    <property type="entry name" value="Met_Sox_Rdtase_MsrB"/>
</dbReference>
<reference evidence="5 6" key="1">
    <citation type="submission" date="2013-04" db="EMBL/GenBank/DDBJ databases">
        <title>The Genome Sequence of Enterorhabdus caecimuris B7.</title>
        <authorList>
            <consortium name="The Broad Institute Genomics Platform"/>
            <consortium name="The Broad Institute Genome Sequencing Center for Infectious Disease"/>
            <person name="Earl A."/>
            <person name="Xavier R."/>
            <person name="Elson C."/>
            <person name="Duck W."/>
            <person name="Walker B."/>
            <person name="Young S."/>
            <person name="Zeng Q."/>
            <person name="Gargeya S."/>
            <person name="Fitzgerald M."/>
            <person name="Haas B."/>
            <person name="Abouelleil A."/>
            <person name="Allen A.W."/>
            <person name="Alvarado L."/>
            <person name="Arachchi H.M."/>
            <person name="Berlin A.M."/>
            <person name="Chapman S.B."/>
            <person name="Gainer-Dewar J."/>
            <person name="Goldberg J."/>
            <person name="Griggs A."/>
            <person name="Gujja S."/>
            <person name="Hansen M."/>
            <person name="Howarth C."/>
            <person name="Imamovic A."/>
            <person name="Ireland A."/>
            <person name="Larimer J."/>
            <person name="McCowan C."/>
            <person name="Murphy C."/>
            <person name="Pearson M."/>
            <person name="Poon T.W."/>
            <person name="Priest M."/>
            <person name="Roberts A."/>
            <person name="Saif S."/>
            <person name="Shea T."/>
            <person name="Sisk P."/>
            <person name="Sykes S."/>
            <person name="Wortman J."/>
            <person name="Nusbaum C."/>
            <person name="Birren B."/>
        </authorList>
    </citation>
    <scope>NUCLEOTIDE SEQUENCE [LARGE SCALE GENOMIC DNA]</scope>
    <source>
        <strain evidence="5 6">B7</strain>
    </source>
</reference>
<evidence type="ECO:0000256" key="3">
    <source>
        <dbReference type="ARBA" id="ARBA00048488"/>
    </source>
</evidence>
<dbReference type="GO" id="GO:0030091">
    <property type="term" value="P:protein repair"/>
    <property type="evidence" value="ECO:0007669"/>
    <property type="project" value="InterPro"/>
</dbReference>
<dbReference type="PANTHER" id="PTHR10173">
    <property type="entry name" value="METHIONINE SULFOXIDE REDUCTASE"/>
    <property type="match status" value="1"/>
</dbReference>
<dbReference type="SUPFAM" id="SSF51316">
    <property type="entry name" value="Mss4-like"/>
    <property type="match status" value="1"/>
</dbReference>